<dbReference type="InterPro" id="IPR015422">
    <property type="entry name" value="PyrdxlP-dep_Trfase_small"/>
</dbReference>
<evidence type="ECO:0000313" key="7">
    <source>
        <dbReference type="Proteomes" id="UP000011859"/>
    </source>
</evidence>
<dbReference type="GO" id="GO:0030170">
    <property type="term" value="F:pyridoxal phosphate binding"/>
    <property type="evidence" value="ECO:0007669"/>
    <property type="project" value="TreeGrafter"/>
</dbReference>
<dbReference type="GO" id="GO:0008483">
    <property type="term" value="F:transaminase activity"/>
    <property type="evidence" value="ECO:0007669"/>
    <property type="project" value="TreeGrafter"/>
</dbReference>
<organism evidence="6 7">
    <name type="scientific">Rhodanobacter denitrificans</name>
    <dbReference type="NCBI Taxonomy" id="666685"/>
    <lineage>
        <taxon>Bacteria</taxon>
        <taxon>Pseudomonadati</taxon>
        <taxon>Pseudomonadota</taxon>
        <taxon>Gammaproteobacteria</taxon>
        <taxon>Lysobacterales</taxon>
        <taxon>Rhodanobacteraceae</taxon>
        <taxon>Rhodanobacter</taxon>
    </lineage>
</organism>
<evidence type="ECO:0000256" key="4">
    <source>
        <dbReference type="PIRSR" id="PIRSR000390-2"/>
    </source>
</evidence>
<dbReference type="Pfam" id="PF01041">
    <property type="entry name" value="DegT_DnrJ_EryC1"/>
    <property type="match status" value="2"/>
</dbReference>
<feature type="active site" description="Proton acceptor" evidence="3">
    <location>
        <position position="192"/>
    </location>
</feature>
<dbReference type="InterPro" id="IPR000653">
    <property type="entry name" value="DegT/StrS_aminotransferase"/>
</dbReference>
<dbReference type="HOGENOM" id="CLU_036177_0_0_6"/>
<feature type="modified residue" description="N6-(pyridoxal phosphate)lysine" evidence="4">
    <location>
        <position position="192"/>
    </location>
</feature>
<dbReference type="PIRSF" id="PIRSF000390">
    <property type="entry name" value="PLP_StrS"/>
    <property type="match status" value="1"/>
</dbReference>
<protein>
    <submittedName>
        <fullName evidence="6">Putative PLP-dependent enzyme possibly involved in cell wall biogenesis</fullName>
    </submittedName>
</protein>
<proteinExistence type="inferred from homology"/>
<evidence type="ECO:0000256" key="5">
    <source>
        <dbReference type="RuleBase" id="RU004508"/>
    </source>
</evidence>
<dbReference type="Gene3D" id="3.90.1150.10">
    <property type="entry name" value="Aspartate Aminotransferase, domain 1"/>
    <property type="match status" value="1"/>
</dbReference>
<dbReference type="GO" id="GO:0000271">
    <property type="term" value="P:polysaccharide biosynthetic process"/>
    <property type="evidence" value="ECO:0007669"/>
    <property type="project" value="TreeGrafter"/>
</dbReference>
<dbReference type="eggNOG" id="COG0399">
    <property type="taxonomic scope" value="Bacteria"/>
</dbReference>
<dbReference type="Proteomes" id="UP000011859">
    <property type="component" value="Chromosome"/>
</dbReference>
<dbReference type="STRING" id="666685.R2APBS1_1093"/>
<dbReference type="PANTHER" id="PTHR30244">
    <property type="entry name" value="TRANSAMINASE"/>
    <property type="match status" value="1"/>
</dbReference>
<keyword evidence="1 4" id="KW-0663">Pyridoxal phosphate</keyword>
<name>M4NF70_9GAMM</name>
<evidence type="ECO:0000313" key="6">
    <source>
        <dbReference type="EMBL" id="AGG88248.1"/>
    </source>
</evidence>
<dbReference type="PANTHER" id="PTHR30244:SF34">
    <property type="entry name" value="DTDP-4-AMINO-4,6-DIDEOXYGALACTOSE TRANSAMINASE"/>
    <property type="match status" value="1"/>
</dbReference>
<gene>
    <name evidence="6" type="ORF">R2APBS1_1093</name>
</gene>
<dbReference type="SUPFAM" id="SSF53383">
    <property type="entry name" value="PLP-dependent transferases"/>
    <property type="match status" value="1"/>
</dbReference>
<evidence type="ECO:0000256" key="3">
    <source>
        <dbReference type="PIRSR" id="PIRSR000390-1"/>
    </source>
</evidence>
<sequence length="416" mass="44939">MPSRRAARRPRYAARMLLRRRHELPPTAGLPLRLADLRPGAPTLADDIAALLGTPPLQLTCSGTAALLLTLATLRELAPRRRRVVVPAYTCPLVAIAVRQAGLELQLCDLRPGHYDMDPSALRAACDERTLAIVPTHLAGRVADVDDALAVARQVGAYVIEDAAQALGARRADGTSVGLAGDAGFFSLAAGKGLSIYEGGLLAARDPALRERLARAAAGVPQRPDWEWRRRLELLGYAALYRPWGLRLAYGAPLRRALRRGDEIAAVGDDFPPTIPLHRVGRWRQAVGSHAVPRLPAFLAQLSAQAQRRLPRLRQIGGIDVLDDPAGACGTWPFFLLLLPDRRRRDAALAQLWPAGYGASRLFIHALPDYPYLADVVPAADVPHARDLAARSLSLGNSPWLTDADFETICGVLGNG</sequence>
<accession>M4NF70</accession>
<dbReference type="EMBL" id="CP003470">
    <property type="protein sequence ID" value="AGG88248.1"/>
    <property type="molecule type" value="Genomic_DNA"/>
</dbReference>
<evidence type="ECO:0000256" key="1">
    <source>
        <dbReference type="ARBA" id="ARBA00022898"/>
    </source>
</evidence>
<keyword evidence="7" id="KW-1185">Reference proteome</keyword>
<dbReference type="AlphaFoldDB" id="M4NF70"/>
<dbReference type="InterPro" id="IPR015421">
    <property type="entry name" value="PyrdxlP-dep_Trfase_major"/>
</dbReference>
<comment type="similarity">
    <text evidence="2 5">Belongs to the DegT/DnrJ/EryC1 family.</text>
</comment>
<evidence type="ECO:0000256" key="2">
    <source>
        <dbReference type="ARBA" id="ARBA00037999"/>
    </source>
</evidence>
<dbReference type="Gene3D" id="3.40.640.10">
    <property type="entry name" value="Type I PLP-dependent aspartate aminotransferase-like (Major domain)"/>
    <property type="match status" value="1"/>
</dbReference>
<reference evidence="6 7" key="1">
    <citation type="submission" date="2012-04" db="EMBL/GenBank/DDBJ databases">
        <title>Complete genome of Rhodanobacter sp. 2APBS1.</title>
        <authorList>
            <consortium name="US DOE Joint Genome Institute"/>
            <person name="Huntemann M."/>
            <person name="Wei C.-L."/>
            <person name="Han J."/>
            <person name="Detter J.C."/>
            <person name="Han C."/>
            <person name="Tapia R."/>
            <person name="Munk A.C.C."/>
            <person name="Chen A."/>
            <person name="Krypides N."/>
            <person name="Mavromatis K."/>
            <person name="Markowitz V."/>
            <person name="Szeto E."/>
            <person name="Ivanova N."/>
            <person name="Mikhailova N."/>
            <person name="Ovchinnikova G."/>
            <person name="Pagani I."/>
            <person name="Pati A."/>
            <person name="Goodwin L."/>
            <person name="Peters L."/>
            <person name="Pitluck S."/>
            <person name="Woyke T."/>
            <person name="Prakash O."/>
            <person name="Elkins J."/>
            <person name="Brown S."/>
            <person name="Palumbo A."/>
            <person name="Hemme C."/>
            <person name="Zhou J."/>
            <person name="Watson D."/>
            <person name="Jardine P."/>
            <person name="Kostka J."/>
            <person name="Green S."/>
        </authorList>
    </citation>
    <scope>NUCLEOTIDE SEQUENCE [LARGE SCALE GENOMIC DNA]</scope>
    <source>
        <strain evidence="6 7">2APBS1</strain>
    </source>
</reference>
<dbReference type="KEGG" id="rhd:R2APBS1_1093"/>
<dbReference type="InterPro" id="IPR015424">
    <property type="entry name" value="PyrdxlP-dep_Trfase"/>
</dbReference>